<sequence length="253" mass="29535">MSIELIIDQRERELKAHFTNIENVKFENLDIGDIIFRKNSKNILIIERKRVDDLAASICDGRNREQKARLLGSDISRDRILYLIEGDLNRELYTKIGSVTIDTLLGSIINTQFRDGLKIYKTTCMKETIIFIEKLWSKLNRDENTFWQYDGEKHQITAAEYSSTIKTKKKDNMTADVWFNSQLCLIPQISTKISAIIVAKYTTVINLVKAYDELPIEKRKDMLTELTYRIANDKMRKIGPKISEKVYNFFYGN</sequence>
<dbReference type="InterPro" id="IPR033309">
    <property type="entry name" value="Mus81"/>
</dbReference>
<keyword evidence="9" id="KW-0233">DNA recombination</keyword>
<evidence type="ECO:0000256" key="10">
    <source>
        <dbReference type="ARBA" id="ARBA00023204"/>
    </source>
</evidence>
<dbReference type="Gene3D" id="3.40.50.10130">
    <property type="match status" value="1"/>
</dbReference>
<dbReference type="InterPro" id="IPR042530">
    <property type="entry name" value="EME1/EME2_C"/>
</dbReference>
<keyword evidence="3" id="KW-0540">Nuclease</keyword>
<dbReference type="Gene3D" id="1.10.150.670">
    <property type="entry name" value="Crossover junction endonuclease EME1, DNA-binding domain"/>
    <property type="match status" value="1"/>
</dbReference>
<dbReference type="Pfam" id="PF02732">
    <property type="entry name" value="ERCC4"/>
    <property type="match status" value="1"/>
</dbReference>
<dbReference type="GO" id="GO:0006308">
    <property type="term" value="P:DNA catabolic process"/>
    <property type="evidence" value="ECO:0007669"/>
    <property type="project" value="InterPro"/>
</dbReference>
<protein>
    <recommendedName>
        <fullName evidence="11">ERCC4 domain-containing protein</fullName>
    </recommendedName>
</protein>
<evidence type="ECO:0000256" key="4">
    <source>
        <dbReference type="ARBA" id="ARBA00022723"/>
    </source>
</evidence>
<evidence type="ECO:0000259" key="11">
    <source>
        <dbReference type="SMART" id="SM00891"/>
    </source>
</evidence>
<dbReference type="GO" id="GO:0000727">
    <property type="term" value="P:double-strand break repair via break-induced replication"/>
    <property type="evidence" value="ECO:0007669"/>
    <property type="project" value="TreeGrafter"/>
</dbReference>
<keyword evidence="8" id="KW-0460">Magnesium</keyword>
<dbReference type="CDD" id="cd20074">
    <property type="entry name" value="XPF_nuclease_Mus81"/>
    <property type="match status" value="1"/>
</dbReference>
<reference evidence="12" key="1">
    <citation type="journal article" date="2020" name="Nature">
        <title>Giant virus diversity and host interactions through global metagenomics.</title>
        <authorList>
            <person name="Schulz F."/>
            <person name="Roux S."/>
            <person name="Paez-Espino D."/>
            <person name="Jungbluth S."/>
            <person name="Walsh D.A."/>
            <person name="Denef V.J."/>
            <person name="McMahon K.D."/>
            <person name="Konstantinidis K.T."/>
            <person name="Eloe-Fadrosh E.A."/>
            <person name="Kyrpides N.C."/>
            <person name="Woyke T."/>
        </authorList>
    </citation>
    <scope>NUCLEOTIDE SEQUENCE</scope>
    <source>
        <strain evidence="12">GVMAG-M-3300023174-102</strain>
    </source>
</reference>
<dbReference type="EMBL" id="MN739514">
    <property type="protein sequence ID" value="QHT09687.1"/>
    <property type="molecule type" value="Genomic_DNA"/>
</dbReference>
<evidence type="ECO:0000256" key="1">
    <source>
        <dbReference type="ARBA" id="ARBA00001946"/>
    </source>
</evidence>
<dbReference type="GO" id="GO:0048257">
    <property type="term" value="F:3'-flap endonuclease activity"/>
    <property type="evidence" value="ECO:0007669"/>
    <property type="project" value="TreeGrafter"/>
</dbReference>
<dbReference type="GO" id="GO:0008821">
    <property type="term" value="F:crossover junction DNA endonuclease activity"/>
    <property type="evidence" value="ECO:0007669"/>
    <property type="project" value="InterPro"/>
</dbReference>
<dbReference type="GO" id="GO:0000712">
    <property type="term" value="P:resolution of meiotic recombination intermediates"/>
    <property type="evidence" value="ECO:0007669"/>
    <property type="project" value="TreeGrafter"/>
</dbReference>
<proteinExistence type="inferred from homology"/>
<evidence type="ECO:0000256" key="3">
    <source>
        <dbReference type="ARBA" id="ARBA00022722"/>
    </source>
</evidence>
<dbReference type="PANTHER" id="PTHR13451">
    <property type="entry name" value="CLASS II CROSSOVER JUNCTION ENDONUCLEASE MUS81"/>
    <property type="match status" value="1"/>
</dbReference>
<name>A0A6C0CZI9_9ZZZZ</name>
<evidence type="ECO:0000256" key="2">
    <source>
        <dbReference type="ARBA" id="ARBA00010015"/>
    </source>
</evidence>
<dbReference type="GO" id="GO:0046872">
    <property type="term" value="F:metal ion binding"/>
    <property type="evidence" value="ECO:0007669"/>
    <property type="project" value="UniProtKB-KW"/>
</dbReference>
<evidence type="ECO:0000256" key="7">
    <source>
        <dbReference type="ARBA" id="ARBA00022801"/>
    </source>
</evidence>
<dbReference type="InterPro" id="IPR047416">
    <property type="entry name" value="XPF_nuclease_Mus81"/>
</dbReference>
<keyword evidence="6" id="KW-0227">DNA damage</keyword>
<dbReference type="PANTHER" id="PTHR13451:SF0">
    <property type="entry name" value="CROSSOVER JUNCTION ENDONUCLEASE MUS81"/>
    <property type="match status" value="1"/>
</dbReference>
<keyword evidence="4" id="KW-0479">Metal-binding</keyword>
<dbReference type="SUPFAM" id="SSF52980">
    <property type="entry name" value="Restriction endonuclease-like"/>
    <property type="match status" value="1"/>
</dbReference>
<keyword evidence="10" id="KW-0234">DNA repair</keyword>
<dbReference type="SMART" id="SM00891">
    <property type="entry name" value="ERCC4"/>
    <property type="match status" value="1"/>
</dbReference>
<dbReference type="GO" id="GO:0048476">
    <property type="term" value="C:Holliday junction resolvase complex"/>
    <property type="evidence" value="ECO:0007669"/>
    <property type="project" value="TreeGrafter"/>
</dbReference>
<dbReference type="AlphaFoldDB" id="A0A6C0CZI9"/>
<dbReference type="GO" id="GO:0031573">
    <property type="term" value="P:mitotic intra-S DNA damage checkpoint signaling"/>
    <property type="evidence" value="ECO:0007669"/>
    <property type="project" value="TreeGrafter"/>
</dbReference>
<comment type="cofactor">
    <cofactor evidence="1">
        <name>Mg(2+)</name>
        <dbReference type="ChEBI" id="CHEBI:18420"/>
    </cofactor>
</comment>
<evidence type="ECO:0000256" key="6">
    <source>
        <dbReference type="ARBA" id="ARBA00022763"/>
    </source>
</evidence>
<evidence type="ECO:0000256" key="5">
    <source>
        <dbReference type="ARBA" id="ARBA00022759"/>
    </source>
</evidence>
<dbReference type="InterPro" id="IPR006166">
    <property type="entry name" value="ERCC4_domain"/>
</dbReference>
<organism evidence="12">
    <name type="scientific">viral metagenome</name>
    <dbReference type="NCBI Taxonomy" id="1070528"/>
    <lineage>
        <taxon>unclassified sequences</taxon>
        <taxon>metagenomes</taxon>
        <taxon>organismal metagenomes</taxon>
    </lineage>
</organism>
<accession>A0A6C0CZI9</accession>
<keyword evidence="7" id="KW-0378">Hydrolase</keyword>
<evidence type="ECO:0000256" key="8">
    <source>
        <dbReference type="ARBA" id="ARBA00022842"/>
    </source>
</evidence>
<dbReference type="GO" id="GO:0005634">
    <property type="term" value="C:nucleus"/>
    <property type="evidence" value="ECO:0007669"/>
    <property type="project" value="TreeGrafter"/>
</dbReference>
<comment type="similarity">
    <text evidence="2">Belongs to the XPF family.</text>
</comment>
<feature type="domain" description="ERCC4" evidence="11">
    <location>
        <begin position="4"/>
        <end position="88"/>
    </location>
</feature>
<evidence type="ECO:0000256" key="9">
    <source>
        <dbReference type="ARBA" id="ARBA00023172"/>
    </source>
</evidence>
<evidence type="ECO:0000313" key="12">
    <source>
        <dbReference type="EMBL" id="QHT09687.1"/>
    </source>
</evidence>
<keyword evidence="5" id="KW-0255">Endonuclease</keyword>
<dbReference type="InterPro" id="IPR011335">
    <property type="entry name" value="Restrct_endonuc-II-like"/>
</dbReference>
<dbReference type="GO" id="GO:0003677">
    <property type="term" value="F:DNA binding"/>
    <property type="evidence" value="ECO:0007669"/>
    <property type="project" value="InterPro"/>
</dbReference>
<dbReference type="Pfam" id="PF21292">
    <property type="entry name" value="EME1-MUS81_C"/>
    <property type="match status" value="1"/>
</dbReference>